<gene>
    <name evidence="4" type="ORF">CBR_g54665</name>
</gene>
<dbReference type="InterPro" id="IPR008906">
    <property type="entry name" value="HATC_C_dom"/>
</dbReference>
<evidence type="ECO:0000313" key="4">
    <source>
        <dbReference type="EMBL" id="GBG92219.1"/>
    </source>
</evidence>
<dbReference type="Proteomes" id="UP000265515">
    <property type="component" value="Unassembled WGS sequence"/>
</dbReference>
<protein>
    <recommendedName>
        <fullName evidence="6">HAT C-terminal dimerisation domain-containing protein</fullName>
    </recommendedName>
</protein>
<keyword evidence="5" id="KW-1185">Reference proteome</keyword>
<feature type="domain" description="HAT C-terminal dimerisation" evidence="3">
    <location>
        <begin position="270"/>
        <end position="334"/>
    </location>
</feature>
<feature type="region of interest" description="Disordered" evidence="1">
    <location>
        <begin position="30"/>
        <end position="81"/>
    </location>
</feature>
<dbReference type="Pfam" id="PF04937">
    <property type="entry name" value="DUF659"/>
    <property type="match status" value="1"/>
</dbReference>
<sequence>MPALAIWRKLHKVGAQFPLDILERVQRAMEENPNDDDDAHAVEDITGSGGEGHCVGGEVEEAAGGHPLVGGDECTRGEVTGGGTAVRTLASSQVERRARWAGKRALSFKKFTLACYGPQPTVSHSHVPTGYNLLGCRLLNRLRERLESEEHAIRDDWEVTGCTFITDGTTDICGRSLMNFILAGRLKPVFIKCEDVSEGDKDSAAVIASWKRDIVVFSNVELMTQFESVVDRLIGKRGRKKFTNCMDQLYDFQFGNGVFGSERAVERASKDNAVLWWEAHGAGYQEIKALAIKVLSIWTTSFLAERNWSSWALVKTKPRNTLHHQRTEKLVYSHLSLKLKSRGGDDPTVAGGWFGLAADWDDEDLEGGQAGVTDAVHEGEVAYDGTRSATGSTSVHRDPFMPGTSASAKRLGEVGKGVGTEEVDVDEEEEDFDDEDGIPGEKWEDERSDSDRSLTRREEITPYIPGTQSGLRS</sequence>
<feature type="compositionally biased region" description="Basic and acidic residues" evidence="1">
    <location>
        <begin position="439"/>
        <end position="460"/>
    </location>
</feature>
<dbReference type="Gramene" id="GBG92219">
    <property type="protein sequence ID" value="GBG92219"/>
    <property type="gene ID" value="CBR_g54665"/>
</dbReference>
<comment type="caution">
    <text evidence="4">The sequence shown here is derived from an EMBL/GenBank/DDBJ whole genome shotgun (WGS) entry which is preliminary data.</text>
</comment>
<name>A0A388MCM5_CHABU</name>
<dbReference type="AlphaFoldDB" id="A0A388MCM5"/>
<feature type="region of interest" description="Disordered" evidence="1">
    <location>
        <begin position="386"/>
        <end position="473"/>
    </location>
</feature>
<dbReference type="GO" id="GO:0046983">
    <property type="term" value="F:protein dimerization activity"/>
    <property type="evidence" value="ECO:0007669"/>
    <property type="project" value="InterPro"/>
</dbReference>
<dbReference type="Pfam" id="PF05699">
    <property type="entry name" value="Dimer_Tnp_hAT"/>
    <property type="match status" value="1"/>
</dbReference>
<feature type="compositionally biased region" description="Acidic residues" evidence="1">
    <location>
        <begin position="421"/>
        <end position="438"/>
    </location>
</feature>
<evidence type="ECO:0000256" key="1">
    <source>
        <dbReference type="SAM" id="MobiDB-lite"/>
    </source>
</evidence>
<dbReference type="SUPFAM" id="SSF53098">
    <property type="entry name" value="Ribonuclease H-like"/>
    <property type="match status" value="1"/>
</dbReference>
<dbReference type="InterPro" id="IPR007021">
    <property type="entry name" value="DUF659"/>
</dbReference>
<feature type="domain" description="DUF659" evidence="2">
    <location>
        <begin position="136"/>
        <end position="209"/>
    </location>
</feature>
<dbReference type="EMBL" id="BFEA01001018">
    <property type="protein sequence ID" value="GBG92219.1"/>
    <property type="molecule type" value="Genomic_DNA"/>
</dbReference>
<dbReference type="OrthoDB" id="1166547at2759"/>
<evidence type="ECO:0000313" key="5">
    <source>
        <dbReference type="Proteomes" id="UP000265515"/>
    </source>
</evidence>
<organism evidence="4 5">
    <name type="scientific">Chara braunii</name>
    <name type="common">Braun's stonewort</name>
    <dbReference type="NCBI Taxonomy" id="69332"/>
    <lineage>
        <taxon>Eukaryota</taxon>
        <taxon>Viridiplantae</taxon>
        <taxon>Streptophyta</taxon>
        <taxon>Charophyceae</taxon>
        <taxon>Charales</taxon>
        <taxon>Characeae</taxon>
        <taxon>Chara</taxon>
    </lineage>
</organism>
<proteinExistence type="predicted"/>
<evidence type="ECO:0000259" key="3">
    <source>
        <dbReference type="Pfam" id="PF05699"/>
    </source>
</evidence>
<reference evidence="4 5" key="1">
    <citation type="journal article" date="2018" name="Cell">
        <title>The Chara Genome: Secondary Complexity and Implications for Plant Terrestrialization.</title>
        <authorList>
            <person name="Nishiyama T."/>
            <person name="Sakayama H."/>
            <person name="Vries J.D."/>
            <person name="Buschmann H."/>
            <person name="Saint-Marcoux D."/>
            <person name="Ullrich K.K."/>
            <person name="Haas F.B."/>
            <person name="Vanderstraeten L."/>
            <person name="Becker D."/>
            <person name="Lang D."/>
            <person name="Vosolsobe S."/>
            <person name="Rombauts S."/>
            <person name="Wilhelmsson P.K.I."/>
            <person name="Janitza P."/>
            <person name="Kern R."/>
            <person name="Heyl A."/>
            <person name="Rumpler F."/>
            <person name="Villalobos L.I.A.C."/>
            <person name="Clay J.M."/>
            <person name="Skokan R."/>
            <person name="Toyoda A."/>
            <person name="Suzuki Y."/>
            <person name="Kagoshima H."/>
            <person name="Schijlen E."/>
            <person name="Tajeshwar N."/>
            <person name="Catarino B."/>
            <person name="Hetherington A.J."/>
            <person name="Saltykova A."/>
            <person name="Bonnot C."/>
            <person name="Breuninger H."/>
            <person name="Symeonidi A."/>
            <person name="Radhakrishnan G.V."/>
            <person name="Van Nieuwerburgh F."/>
            <person name="Deforce D."/>
            <person name="Chang C."/>
            <person name="Karol K.G."/>
            <person name="Hedrich R."/>
            <person name="Ulvskov P."/>
            <person name="Glockner G."/>
            <person name="Delwiche C.F."/>
            <person name="Petrasek J."/>
            <person name="Van de Peer Y."/>
            <person name="Friml J."/>
            <person name="Beilby M."/>
            <person name="Dolan L."/>
            <person name="Kohara Y."/>
            <person name="Sugano S."/>
            <person name="Fujiyama A."/>
            <person name="Delaux P.-M."/>
            <person name="Quint M."/>
            <person name="TheiBen G."/>
            <person name="Hagemann M."/>
            <person name="Harholt J."/>
            <person name="Dunand C."/>
            <person name="Zachgo S."/>
            <person name="Langdale J."/>
            <person name="Maumus F."/>
            <person name="Straeten D.V.D."/>
            <person name="Gould S.B."/>
            <person name="Rensing S.A."/>
        </authorList>
    </citation>
    <scope>NUCLEOTIDE SEQUENCE [LARGE SCALE GENOMIC DNA]</scope>
    <source>
        <strain evidence="4 5">S276</strain>
    </source>
</reference>
<evidence type="ECO:0000259" key="2">
    <source>
        <dbReference type="Pfam" id="PF04937"/>
    </source>
</evidence>
<dbReference type="InterPro" id="IPR012337">
    <property type="entry name" value="RNaseH-like_sf"/>
</dbReference>
<accession>A0A388MCM5</accession>
<evidence type="ECO:0008006" key="6">
    <source>
        <dbReference type="Google" id="ProtNLM"/>
    </source>
</evidence>